<evidence type="ECO:0000259" key="1">
    <source>
        <dbReference type="Pfam" id="PF21780"/>
    </source>
</evidence>
<gene>
    <name evidence="2" type="ORF">KO481_29795</name>
</gene>
<sequence length="224" mass="25153">MKALDERIGTRSGVKPINLFATDATAQPHEHPCAEELRRWTVEYLCRPHPDLGRPGPVCPYTGRAVVNRYLWAAFIEGDEISQEYFTAVVDDMNDLFPVLPPGRGPGSKLKAVLAVFPDLTEYENLEAVQRNLKTKFVEQGLMLGQFYPGCTVAGLHNPDFPALDSPLPLLAVRQMAPTDFAFLKTRYDWIDTYLRIFAPGIPSFLSHSLAEKLVERQEPPRAN</sequence>
<protein>
    <recommendedName>
        <fullName evidence="1">DUF6875 domain-containing protein</fullName>
    </recommendedName>
</protein>
<feature type="domain" description="DUF6875" evidence="1">
    <location>
        <begin position="35"/>
        <end position="205"/>
    </location>
</feature>
<organism evidence="2 3">
    <name type="scientific">Nocardia albiluteola</name>
    <dbReference type="NCBI Taxonomy" id="2842303"/>
    <lineage>
        <taxon>Bacteria</taxon>
        <taxon>Bacillati</taxon>
        <taxon>Actinomycetota</taxon>
        <taxon>Actinomycetes</taxon>
        <taxon>Mycobacteriales</taxon>
        <taxon>Nocardiaceae</taxon>
        <taxon>Nocardia</taxon>
    </lineage>
</organism>
<accession>A0ABS6B5W4</accession>
<proteinExistence type="predicted"/>
<dbReference type="EMBL" id="JAHKNI010000011">
    <property type="protein sequence ID" value="MBU3065707.1"/>
    <property type="molecule type" value="Genomic_DNA"/>
</dbReference>
<keyword evidence="3" id="KW-1185">Reference proteome</keyword>
<evidence type="ECO:0000313" key="2">
    <source>
        <dbReference type="EMBL" id="MBU3065707.1"/>
    </source>
</evidence>
<name>A0ABS6B5W4_9NOCA</name>
<comment type="caution">
    <text evidence="2">The sequence shown here is derived from an EMBL/GenBank/DDBJ whole genome shotgun (WGS) entry which is preliminary data.</text>
</comment>
<reference evidence="2 3" key="1">
    <citation type="submission" date="2021-06" db="EMBL/GenBank/DDBJ databases">
        <title>Actinomycetes sequencing.</title>
        <authorList>
            <person name="Shan Q."/>
        </authorList>
    </citation>
    <scope>NUCLEOTIDE SEQUENCE [LARGE SCALE GENOMIC DNA]</scope>
    <source>
        <strain evidence="2 3">NEAU-G5</strain>
    </source>
</reference>
<dbReference type="InterPro" id="IPR049240">
    <property type="entry name" value="DUF6875"/>
</dbReference>
<dbReference type="Proteomes" id="UP000733379">
    <property type="component" value="Unassembled WGS sequence"/>
</dbReference>
<dbReference type="Pfam" id="PF21780">
    <property type="entry name" value="DUF6875"/>
    <property type="match status" value="1"/>
</dbReference>
<dbReference type="RefSeq" id="WP_215921665.1">
    <property type="nucleotide sequence ID" value="NZ_JAHKNI010000011.1"/>
</dbReference>
<evidence type="ECO:0000313" key="3">
    <source>
        <dbReference type="Proteomes" id="UP000733379"/>
    </source>
</evidence>